<protein>
    <recommendedName>
        <fullName evidence="3">Peptidase MA superfamily protein</fullName>
    </recommendedName>
</protein>
<sequence>MDFLNRHLWLKRTLMLLVIGVALAGMFSQRHALACEAVGFYGYQQLAPNIFAAPGVENQEQVVSIIQDGKQRVATTFGTMIATPKIVIVATKAEAARLGANSTATAHFTPMGTCIILGPNGQNVDVAAHELVHAEVGQRVGWLRHWLEIPVWFNEGVALMVDHREPFLIDNIAISQEAIDAVKTLKTGRAFFAGANTHQHYVAARVAVNDLEPLQLYQQLERIRNGERFEAVFEF</sequence>
<dbReference type="Proteomes" id="UP001236258">
    <property type="component" value="Unassembled WGS sequence"/>
</dbReference>
<reference evidence="1 2" key="1">
    <citation type="submission" date="2023-08" db="EMBL/GenBank/DDBJ databases">
        <authorList>
            <person name="Joshi A."/>
            <person name="Thite S."/>
        </authorList>
    </citation>
    <scope>NUCLEOTIDE SEQUENCE [LARGE SCALE GENOMIC DNA]</scope>
    <source>
        <strain evidence="1 2">1E1</strain>
    </source>
</reference>
<keyword evidence="2" id="KW-1185">Reference proteome</keyword>
<evidence type="ECO:0008006" key="3">
    <source>
        <dbReference type="Google" id="ProtNLM"/>
    </source>
</evidence>
<evidence type="ECO:0000313" key="1">
    <source>
        <dbReference type="EMBL" id="MDP4528747.1"/>
    </source>
</evidence>
<proteinExistence type="predicted"/>
<evidence type="ECO:0000313" key="2">
    <source>
        <dbReference type="Proteomes" id="UP001236258"/>
    </source>
</evidence>
<name>A0ABT9GP54_9GAMM</name>
<comment type="caution">
    <text evidence="1">The sequence shown here is derived from an EMBL/GenBank/DDBJ whole genome shotgun (WGS) entry which is preliminary data.</text>
</comment>
<organism evidence="1 2">
    <name type="scientific">Alkalimonas delamerensis</name>
    <dbReference type="NCBI Taxonomy" id="265981"/>
    <lineage>
        <taxon>Bacteria</taxon>
        <taxon>Pseudomonadati</taxon>
        <taxon>Pseudomonadota</taxon>
        <taxon>Gammaproteobacteria</taxon>
        <taxon>Alkalimonas</taxon>
    </lineage>
</organism>
<gene>
    <name evidence="1" type="ORF">Q3O59_06835</name>
</gene>
<dbReference type="RefSeq" id="WP_305944859.1">
    <property type="nucleotide sequence ID" value="NZ_JAUZVY010000002.1"/>
</dbReference>
<dbReference type="EMBL" id="JAUZVY010000002">
    <property type="protein sequence ID" value="MDP4528747.1"/>
    <property type="molecule type" value="Genomic_DNA"/>
</dbReference>
<accession>A0ABT9GP54</accession>